<keyword evidence="15" id="KW-1185">Reference proteome</keyword>
<comment type="caution">
    <text evidence="14">The sequence shown here is derived from an EMBL/GenBank/DDBJ whole genome shotgun (WGS) entry which is preliminary data.</text>
</comment>
<evidence type="ECO:0000256" key="4">
    <source>
        <dbReference type="ARBA" id="ARBA00022475"/>
    </source>
</evidence>
<dbReference type="PANTHER" id="PTHR30587">
    <property type="entry name" value="FLAGELLAR BIOSYNTHETIC PROTEIN FLIP"/>
    <property type="match status" value="1"/>
</dbReference>
<dbReference type="InterPro" id="IPR005837">
    <property type="entry name" value="FliP"/>
</dbReference>
<comment type="similarity">
    <text evidence="1 12">Belongs to the FliP/MopC/SpaP family.</text>
</comment>
<dbReference type="PRINTS" id="PR00951">
    <property type="entry name" value="FLGBIOSNFLIP"/>
</dbReference>
<name>A0ABP8XQY1_9MICO</name>
<dbReference type="NCBIfam" id="TIGR01103">
    <property type="entry name" value="fliP"/>
    <property type="match status" value="1"/>
</dbReference>
<feature type="transmembrane region" description="Helical" evidence="12">
    <location>
        <begin position="143"/>
        <end position="162"/>
    </location>
</feature>
<dbReference type="NCBIfam" id="NF009438">
    <property type="entry name" value="PRK12797.1"/>
    <property type="match status" value="1"/>
</dbReference>
<evidence type="ECO:0000256" key="2">
    <source>
        <dbReference type="ARBA" id="ARBA00021714"/>
    </source>
</evidence>
<dbReference type="PROSITE" id="PS01061">
    <property type="entry name" value="FLIP_2"/>
    <property type="match status" value="1"/>
</dbReference>
<keyword evidence="13" id="KW-0732">Signal</keyword>
<dbReference type="RefSeq" id="WP_345500942.1">
    <property type="nucleotide sequence ID" value="NZ_BAABLO010000001.1"/>
</dbReference>
<dbReference type="Proteomes" id="UP001500556">
    <property type="component" value="Unassembled WGS sequence"/>
</dbReference>
<evidence type="ECO:0000256" key="12">
    <source>
        <dbReference type="RuleBase" id="RU362069"/>
    </source>
</evidence>
<dbReference type="InterPro" id="IPR006311">
    <property type="entry name" value="TAT_signal"/>
</dbReference>
<keyword evidence="4 12" id="KW-1003">Cell membrane</keyword>
<feature type="transmembrane region" description="Helical" evidence="12">
    <location>
        <begin position="101"/>
        <end position="131"/>
    </location>
</feature>
<evidence type="ECO:0000256" key="8">
    <source>
        <dbReference type="ARBA" id="ARBA00022989"/>
    </source>
</evidence>
<evidence type="ECO:0000256" key="7">
    <source>
        <dbReference type="ARBA" id="ARBA00022927"/>
    </source>
</evidence>
<evidence type="ECO:0000256" key="10">
    <source>
        <dbReference type="ARBA" id="ARBA00023143"/>
    </source>
</evidence>
<dbReference type="PANTHER" id="PTHR30587:SF0">
    <property type="entry name" value="FLAGELLAR BIOSYNTHETIC PROTEIN FLIP"/>
    <property type="match status" value="1"/>
</dbReference>
<feature type="chain" id="PRO_5046455428" description="Flagellar biosynthetic protein FliP" evidence="13">
    <location>
        <begin position="34"/>
        <end position="301"/>
    </location>
</feature>
<organism evidence="14 15">
    <name type="scientific">Pedococcus ginsenosidimutans</name>
    <dbReference type="NCBI Taxonomy" id="490570"/>
    <lineage>
        <taxon>Bacteria</taxon>
        <taxon>Bacillati</taxon>
        <taxon>Actinomycetota</taxon>
        <taxon>Actinomycetes</taxon>
        <taxon>Micrococcales</taxon>
        <taxon>Intrasporangiaceae</taxon>
        <taxon>Pedococcus</taxon>
    </lineage>
</organism>
<evidence type="ECO:0000256" key="11">
    <source>
        <dbReference type="ARBA" id="ARBA00023225"/>
    </source>
</evidence>
<feature type="transmembrane region" description="Helical" evidence="12">
    <location>
        <begin position="239"/>
        <end position="264"/>
    </location>
</feature>
<keyword evidence="5 12" id="KW-0812">Transmembrane</keyword>
<reference evidence="15" key="1">
    <citation type="journal article" date="2019" name="Int. J. Syst. Evol. Microbiol.">
        <title>The Global Catalogue of Microorganisms (GCM) 10K type strain sequencing project: providing services to taxonomists for standard genome sequencing and annotation.</title>
        <authorList>
            <consortium name="The Broad Institute Genomics Platform"/>
            <consortium name="The Broad Institute Genome Sequencing Center for Infectious Disease"/>
            <person name="Wu L."/>
            <person name="Ma J."/>
        </authorList>
    </citation>
    <scope>NUCLEOTIDE SEQUENCE [LARGE SCALE GENOMIC DNA]</scope>
    <source>
        <strain evidence="15">JCM 18961</strain>
    </source>
</reference>
<dbReference type="EMBL" id="BAABLO010000001">
    <property type="protein sequence ID" value="GAA4711988.1"/>
    <property type="molecule type" value="Genomic_DNA"/>
</dbReference>
<evidence type="ECO:0000313" key="15">
    <source>
        <dbReference type="Proteomes" id="UP001500556"/>
    </source>
</evidence>
<keyword evidence="9 12" id="KW-0472">Membrane</keyword>
<protein>
    <recommendedName>
        <fullName evidence="2 12">Flagellar biosynthetic protein FliP</fullName>
    </recommendedName>
</protein>
<evidence type="ECO:0000256" key="5">
    <source>
        <dbReference type="ARBA" id="ARBA00022692"/>
    </source>
</evidence>
<dbReference type="PROSITE" id="PS51318">
    <property type="entry name" value="TAT"/>
    <property type="match status" value="1"/>
</dbReference>
<proteinExistence type="inferred from homology"/>
<feature type="transmembrane region" description="Helical" evidence="12">
    <location>
        <begin position="276"/>
        <end position="297"/>
    </location>
</feature>
<keyword evidence="3 12" id="KW-0813">Transport</keyword>
<evidence type="ECO:0000256" key="13">
    <source>
        <dbReference type="SAM" id="SignalP"/>
    </source>
</evidence>
<accession>A0ABP8XQY1</accession>
<evidence type="ECO:0000256" key="6">
    <source>
        <dbReference type="ARBA" id="ARBA00022795"/>
    </source>
</evidence>
<keyword evidence="10" id="KW-0975">Bacterial flagellum</keyword>
<dbReference type="InterPro" id="IPR005838">
    <property type="entry name" value="T3SS_IM_P"/>
</dbReference>
<evidence type="ECO:0000313" key="14">
    <source>
        <dbReference type="EMBL" id="GAA4711988.1"/>
    </source>
</evidence>
<gene>
    <name evidence="12" type="primary">fliP</name>
    <name evidence="14" type="ORF">GCM10025782_05120</name>
</gene>
<evidence type="ECO:0000256" key="9">
    <source>
        <dbReference type="ARBA" id="ARBA00023136"/>
    </source>
</evidence>
<dbReference type="PRINTS" id="PR01302">
    <property type="entry name" value="TYPE3IMPPROT"/>
</dbReference>
<evidence type="ECO:0000256" key="1">
    <source>
        <dbReference type="ARBA" id="ARBA00006257"/>
    </source>
</evidence>
<keyword evidence="7 12" id="KW-0653">Protein transport</keyword>
<sequence length="301" mass="31256">MADRPWPTRARRVLVVGALALVGLAGPAAAAHATTPSTAAPATVRVSTAAAPVLALPGAAPAIAAPAAPTPPKPTTNPTTKPGVSVVVDPNLGKPSQTVSIILLLTVLSVAPAILVLCTSFTKIVVVLSLTRNALGTTTIPPNQVLAGLALFLSLFIMSPVLSDMNDAGVQPYLKGEVTQTQAFDAGVKPLREFMMKQTRPAELATMVRLSDQAAPAKPDDVALTTLIPAFVLSELKSAFIIGFVVFVPFLVIDVVVSSVLMSMGMMMLPPALISLPFKLLLFVMVDGWGLIATALVQSYH</sequence>
<comment type="subcellular location">
    <subcellularLocation>
        <location evidence="12">Cell membrane</location>
        <topology evidence="12">Multi-pass membrane protein</topology>
    </subcellularLocation>
    <subcellularLocation>
        <location evidence="12">Bacterial flagellum basal body</location>
    </subcellularLocation>
</comment>
<dbReference type="Pfam" id="PF00813">
    <property type="entry name" value="FliP"/>
    <property type="match status" value="1"/>
</dbReference>
<keyword evidence="6 12" id="KW-1005">Bacterial flagellum biogenesis</keyword>
<feature type="signal peptide" evidence="13">
    <location>
        <begin position="1"/>
        <end position="33"/>
    </location>
</feature>
<keyword evidence="11 12" id="KW-1006">Bacterial flagellum protein export</keyword>
<evidence type="ECO:0000256" key="3">
    <source>
        <dbReference type="ARBA" id="ARBA00022448"/>
    </source>
</evidence>
<keyword evidence="8 12" id="KW-1133">Transmembrane helix</keyword>
<comment type="function">
    <text evidence="12">Plays a role in the flagellum-specific transport system.</text>
</comment>